<dbReference type="GeneID" id="32229642"/>
<dbReference type="PANTHER" id="PTHR11410:SF0">
    <property type="entry name" value="ATP SYNTHASE SUBUNIT A"/>
    <property type="match status" value="1"/>
</dbReference>
<keyword evidence="6" id="KW-0375">Hydrogen ion transport</keyword>
<organism evidence="13">
    <name type="scientific">Bryopa lata</name>
    <dbReference type="NCBI Taxonomy" id="1969317"/>
    <lineage>
        <taxon>Eukaryota</taxon>
        <taxon>Metazoa</taxon>
        <taxon>Spiralia</taxon>
        <taxon>Lophotrochozoa</taxon>
        <taxon>Mollusca</taxon>
        <taxon>Bivalvia</taxon>
        <taxon>Autobranchia</taxon>
        <taxon>Heteroconchia</taxon>
        <taxon>Euheterodonta</taxon>
        <taxon>Anomalodesmata</taxon>
        <taxon>Clavagelloidea</taxon>
        <taxon>Clavagellidae</taxon>
        <taxon>Bryopa</taxon>
    </lineage>
</organism>
<feature type="transmembrane region" description="Helical" evidence="12">
    <location>
        <begin position="125"/>
        <end position="146"/>
    </location>
</feature>
<evidence type="ECO:0000256" key="2">
    <source>
        <dbReference type="ARBA" id="ARBA00006810"/>
    </source>
</evidence>
<evidence type="ECO:0000256" key="4">
    <source>
        <dbReference type="ARBA" id="ARBA00022547"/>
    </source>
</evidence>
<sequence>MVYDLFSGFDEWNFNLWSFYFMVLLWILSVCWVAGSFYWSEKDNGSVLFMLFCRRFWSTSQVSNMNSSAVRYGGVFHLLISLVVFMVGSNLYGMVPYNFVWMGHFPVILTLAVCFWGACVVHRVLAWGCGVVVGSFVPAGVCWLLIPMVMLGELVSVWLRPLAMCFRMLVNLTVGHLFLSFMSKLVVLVILVGLPFGFLYSSSLSACMVFVAEAGVAILQSYIFWGLVCFYWLEEDPVHWKLKKLVSRLQMIENSKRMSSK</sequence>
<reference evidence="13" key="1">
    <citation type="journal article" date="2017" name="Mol. Phylogenet. Evol.">
        <title>Curious bivalves: Systematic utility and unusual properties of anomalodesmatan mitochondrial genomes.</title>
        <authorList>
            <person name="Williams S.T."/>
            <person name="Foster P.G."/>
            <person name="Hughes C."/>
            <person name="Harper E.M."/>
            <person name="Taylor J.D."/>
            <person name="Littlewood D.T."/>
            <person name="Dyal P."/>
            <person name="Hopkins K.P."/>
            <person name="Briscoe A.G."/>
        </authorList>
    </citation>
    <scope>NUCLEOTIDE SEQUENCE</scope>
</reference>
<evidence type="ECO:0000256" key="11">
    <source>
        <dbReference type="RuleBase" id="RU004450"/>
    </source>
</evidence>
<protein>
    <recommendedName>
        <fullName evidence="11">ATP synthase subunit a</fullName>
    </recommendedName>
</protein>
<proteinExistence type="inferred from homology"/>
<accession>A0A1U9XPE5</accession>
<evidence type="ECO:0000256" key="7">
    <source>
        <dbReference type="ARBA" id="ARBA00022989"/>
    </source>
</evidence>
<evidence type="ECO:0000256" key="6">
    <source>
        <dbReference type="ARBA" id="ARBA00022781"/>
    </source>
</evidence>
<dbReference type="InterPro" id="IPR035908">
    <property type="entry name" value="F0_ATP_A_sf"/>
</dbReference>
<keyword evidence="4" id="KW-0138">CF(0)</keyword>
<evidence type="ECO:0000256" key="3">
    <source>
        <dbReference type="ARBA" id="ARBA00022448"/>
    </source>
</evidence>
<keyword evidence="8" id="KW-0406">Ion transport</keyword>
<evidence type="ECO:0000256" key="5">
    <source>
        <dbReference type="ARBA" id="ARBA00022692"/>
    </source>
</evidence>
<dbReference type="Gene3D" id="1.20.120.220">
    <property type="entry name" value="ATP synthase, F0 complex, subunit A"/>
    <property type="match status" value="1"/>
</dbReference>
<keyword evidence="13" id="KW-0496">Mitochondrion</keyword>
<evidence type="ECO:0000256" key="1">
    <source>
        <dbReference type="ARBA" id="ARBA00004141"/>
    </source>
</evidence>
<feature type="transmembrane region" description="Helical" evidence="12">
    <location>
        <begin position="185"/>
        <end position="202"/>
    </location>
</feature>
<comment type="similarity">
    <text evidence="2">Belongs to the ATPase A chain family.</text>
</comment>
<comment type="subcellular location">
    <subcellularLocation>
        <location evidence="1">Membrane</location>
        <topology evidence="1">Multi-pass membrane protein</topology>
    </subcellularLocation>
    <subcellularLocation>
        <location evidence="11">Mitochondrion inner membrane</location>
        <topology evidence="11">Multi-pass membrane protein</topology>
    </subcellularLocation>
</comment>
<evidence type="ECO:0000256" key="9">
    <source>
        <dbReference type="ARBA" id="ARBA00023136"/>
    </source>
</evidence>
<evidence type="ECO:0000256" key="8">
    <source>
        <dbReference type="ARBA" id="ARBA00023065"/>
    </source>
</evidence>
<feature type="transmembrane region" description="Helical" evidence="12">
    <location>
        <begin position="99"/>
        <end position="118"/>
    </location>
</feature>
<gene>
    <name evidence="13" type="primary">ATP6</name>
</gene>
<feature type="transmembrane region" description="Helical" evidence="12">
    <location>
        <begin position="75"/>
        <end position="93"/>
    </location>
</feature>
<dbReference type="CTD" id="4508"/>
<evidence type="ECO:0000256" key="10">
    <source>
        <dbReference type="ARBA" id="ARBA00023310"/>
    </source>
</evidence>
<keyword evidence="3" id="KW-0813">Transport</keyword>
<dbReference type="InterPro" id="IPR045083">
    <property type="entry name" value="ATP_synth_F0_asu_bact/mt"/>
</dbReference>
<feature type="transmembrane region" description="Helical" evidence="12">
    <location>
        <begin position="20"/>
        <end position="40"/>
    </location>
</feature>
<feature type="transmembrane region" description="Helical" evidence="12">
    <location>
        <begin position="208"/>
        <end position="233"/>
    </location>
</feature>
<dbReference type="PRINTS" id="PR00123">
    <property type="entry name" value="ATPASEA"/>
</dbReference>
<keyword evidence="7 12" id="KW-1133">Transmembrane helix</keyword>
<name>A0A1U9XPE5_9BIVA</name>
<dbReference type="PANTHER" id="PTHR11410">
    <property type="entry name" value="ATP SYNTHASE SUBUNIT A"/>
    <property type="match status" value="1"/>
</dbReference>
<dbReference type="GO" id="GO:0046933">
    <property type="term" value="F:proton-transporting ATP synthase activity, rotational mechanism"/>
    <property type="evidence" value="ECO:0007669"/>
    <property type="project" value="TreeGrafter"/>
</dbReference>
<evidence type="ECO:0000313" key="13">
    <source>
        <dbReference type="EMBL" id="AQZ26112.1"/>
    </source>
</evidence>
<evidence type="ECO:0000256" key="12">
    <source>
        <dbReference type="SAM" id="Phobius"/>
    </source>
</evidence>
<keyword evidence="10" id="KW-0066">ATP synthesis</keyword>
<geneLocation type="mitochondrion" evidence="13"/>
<dbReference type="GO" id="GO:0045259">
    <property type="term" value="C:proton-transporting ATP synthase complex"/>
    <property type="evidence" value="ECO:0007669"/>
    <property type="project" value="UniProtKB-KW"/>
</dbReference>
<dbReference type="GO" id="GO:0005743">
    <property type="term" value="C:mitochondrial inner membrane"/>
    <property type="evidence" value="ECO:0007669"/>
    <property type="project" value="UniProtKB-SubCell"/>
</dbReference>
<keyword evidence="5 12" id="KW-0812">Transmembrane</keyword>
<dbReference type="EMBL" id="KX815957">
    <property type="protein sequence ID" value="AQZ26112.1"/>
    <property type="molecule type" value="Genomic_DNA"/>
</dbReference>
<keyword evidence="9 12" id="KW-0472">Membrane</keyword>
<dbReference type="Pfam" id="PF00119">
    <property type="entry name" value="ATP-synt_A"/>
    <property type="match status" value="1"/>
</dbReference>
<dbReference type="AlphaFoldDB" id="A0A1U9XPE5"/>
<dbReference type="CDD" id="cd00310">
    <property type="entry name" value="ATP-synt_Fo_a_6"/>
    <property type="match status" value="1"/>
</dbReference>
<dbReference type="SUPFAM" id="SSF81336">
    <property type="entry name" value="F1F0 ATP synthase subunit A"/>
    <property type="match status" value="1"/>
</dbReference>
<dbReference type="RefSeq" id="YP_009353823.1">
    <property type="nucleotide sequence ID" value="NC_034300.1"/>
</dbReference>
<dbReference type="InterPro" id="IPR000568">
    <property type="entry name" value="ATP_synth_F0_asu"/>
</dbReference>